<dbReference type="EMBL" id="BSYR01000020">
    <property type="protein sequence ID" value="GMI85042.1"/>
    <property type="molecule type" value="Genomic_DNA"/>
</dbReference>
<comment type="caution">
    <text evidence="1">The sequence shown here is derived from an EMBL/GenBank/DDBJ whole genome shotgun (WGS) entry which is preliminary data.</text>
</comment>
<gene>
    <name evidence="1" type="ORF">HRI_002173500</name>
</gene>
<dbReference type="AlphaFoldDB" id="A0A9W7HX57"/>
<sequence length="90" mass="10026">MDDLYRLDDHTISCSNDTVRANNFGAASFASTVASATDLLGPADHLLQFDHQEADADATGSDMSELFKSQISNHPRYLFLIPFPPWFFND</sequence>
<evidence type="ECO:0000313" key="1">
    <source>
        <dbReference type="EMBL" id="GMI85042.1"/>
    </source>
</evidence>
<protein>
    <submittedName>
        <fullName evidence="1">Uncharacterized protein</fullName>
    </submittedName>
</protein>
<evidence type="ECO:0000313" key="2">
    <source>
        <dbReference type="Proteomes" id="UP001165190"/>
    </source>
</evidence>
<reference evidence="1" key="1">
    <citation type="submission" date="2023-05" db="EMBL/GenBank/DDBJ databases">
        <title>Genome and transcriptome analyses reveal genes involved in the formation of fine ridges on petal epidermal cells in Hibiscus trionum.</title>
        <authorList>
            <person name="Koshimizu S."/>
            <person name="Masuda S."/>
            <person name="Ishii T."/>
            <person name="Shirasu K."/>
            <person name="Hoshino A."/>
            <person name="Arita M."/>
        </authorList>
    </citation>
    <scope>NUCLEOTIDE SEQUENCE</scope>
    <source>
        <strain evidence="1">Hamamatsu line</strain>
    </source>
</reference>
<dbReference type="Proteomes" id="UP001165190">
    <property type="component" value="Unassembled WGS sequence"/>
</dbReference>
<keyword evidence="2" id="KW-1185">Reference proteome</keyword>
<accession>A0A9W7HX57</accession>
<name>A0A9W7HX57_HIBTR</name>
<proteinExistence type="predicted"/>
<organism evidence="1 2">
    <name type="scientific">Hibiscus trionum</name>
    <name type="common">Flower of an hour</name>
    <dbReference type="NCBI Taxonomy" id="183268"/>
    <lineage>
        <taxon>Eukaryota</taxon>
        <taxon>Viridiplantae</taxon>
        <taxon>Streptophyta</taxon>
        <taxon>Embryophyta</taxon>
        <taxon>Tracheophyta</taxon>
        <taxon>Spermatophyta</taxon>
        <taxon>Magnoliopsida</taxon>
        <taxon>eudicotyledons</taxon>
        <taxon>Gunneridae</taxon>
        <taxon>Pentapetalae</taxon>
        <taxon>rosids</taxon>
        <taxon>malvids</taxon>
        <taxon>Malvales</taxon>
        <taxon>Malvaceae</taxon>
        <taxon>Malvoideae</taxon>
        <taxon>Hibiscus</taxon>
    </lineage>
</organism>